<evidence type="ECO:0000256" key="6">
    <source>
        <dbReference type="ARBA" id="ARBA00039131"/>
    </source>
</evidence>
<dbReference type="PANTHER" id="PTHR46042:SF1">
    <property type="entry name" value="DIPHTHINE METHYLTRANSFERASE"/>
    <property type="match status" value="1"/>
</dbReference>
<dbReference type="GO" id="GO:0061685">
    <property type="term" value="F:diphthine methylesterase activity"/>
    <property type="evidence" value="ECO:0007669"/>
    <property type="project" value="UniProtKB-EC"/>
</dbReference>
<gene>
    <name evidence="8" type="ORF">AOQ84DRAFT_298893</name>
</gene>
<reference evidence="8 9" key="1">
    <citation type="journal article" date="2016" name="Nat. Commun.">
        <title>Ectomycorrhizal ecology is imprinted in the genome of the dominant symbiotic fungus Cenococcum geophilum.</title>
        <authorList>
            <consortium name="DOE Joint Genome Institute"/>
            <person name="Peter M."/>
            <person name="Kohler A."/>
            <person name="Ohm R.A."/>
            <person name="Kuo A."/>
            <person name="Krutzmann J."/>
            <person name="Morin E."/>
            <person name="Arend M."/>
            <person name="Barry K.W."/>
            <person name="Binder M."/>
            <person name="Choi C."/>
            <person name="Clum A."/>
            <person name="Copeland A."/>
            <person name="Grisel N."/>
            <person name="Haridas S."/>
            <person name="Kipfer T."/>
            <person name="LaButti K."/>
            <person name="Lindquist E."/>
            <person name="Lipzen A."/>
            <person name="Maire R."/>
            <person name="Meier B."/>
            <person name="Mihaltcheva S."/>
            <person name="Molinier V."/>
            <person name="Murat C."/>
            <person name="Poggeler S."/>
            <person name="Quandt C.A."/>
            <person name="Sperisen C."/>
            <person name="Tritt A."/>
            <person name="Tisserant E."/>
            <person name="Crous P.W."/>
            <person name="Henrissat B."/>
            <person name="Nehls U."/>
            <person name="Egli S."/>
            <person name="Spatafora J.W."/>
            <person name="Grigoriev I.V."/>
            <person name="Martin F.M."/>
        </authorList>
    </citation>
    <scope>NUCLEOTIDE SEQUENCE [LARGE SCALE GENOMIC DNA]</scope>
    <source>
        <strain evidence="8 9">CBS 207.34</strain>
    </source>
</reference>
<dbReference type="Pfam" id="PF00400">
    <property type="entry name" value="WD40"/>
    <property type="match status" value="1"/>
</dbReference>
<dbReference type="SMART" id="SM00320">
    <property type="entry name" value="WD40"/>
    <property type="match status" value="4"/>
</dbReference>
<comment type="similarity">
    <text evidence="5">Belongs to the DPH7 family.</text>
</comment>
<dbReference type="InterPro" id="IPR052415">
    <property type="entry name" value="Diphthine_MTase"/>
</dbReference>
<evidence type="ECO:0000313" key="8">
    <source>
        <dbReference type="EMBL" id="OCL05465.1"/>
    </source>
</evidence>
<sequence>MASINPVRSLILDLPPSCVEFWPHEPEYAIVGTYHLEREEASSAKQDKEEEGQQRSGSLVLLKVAENDVAIIQTLATPFAILDVHFCPLTYGKPSLLGVASSTGSVALYELKKPAPESWSSSGKSSAYLSHFRTIQYFKYDVLVTAFMWHPIFTDTIGLTLSSGEVVLCSVGDDERSQDIMTLYSHDLEAWTLAFQRDGLGLLSGGDDSTLRFQSLPSHHVHRISGITSEAEEQEKGGSLSLLTYLRDENQLKICWTDQKIHGAGVTAILPLDGDVVVTGSYDDHIRIVQAPSAGRRTVLAEMNLGGGVWRLKVVGNQTQPLQETPDGTTKVILLVSCMHAGTRIVEIVKTGDGTWSLQVLAKFEEHKSMNYGSDFQPVSGAGERLFVSTSFYDRLLCLWRF</sequence>
<dbReference type="InterPro" id="IPR015943">
    <property type="entry name" value="WD40/YVTN_repeat-like_dom_sf"/>
</dbReference>
<accession>A0A8E2JQ31</accession>
<evidence type="ECO:0000256" key="7">
    <source>
        <dbReference type="ARBA" id="ARBA00047551"/>
    </source>
</evidence>
<dbReference type="EMBL" id="KV750280">
    <property type="protein sequence ID" value="OCL05465.1"/>
    <property type="molecule type" value="Genomic_DNA"/>
</dbReference>
<dbReference type="GO" id="GO:0017183">
    <property type="term" value="P:protein histidyl modification to diphthamide"/>
    <property type="evidence" value="ECO:0007669"/>
    <property type="project" value="TreeGrafter"/>
</dbReference>
<dbReference type="PANTHER" id="PTHR46042">
    <property type="entry name" value="DIPHTHINE METHYLTRANSFERASE"/>
    <property type="match status" value="1"/>
</dbReference>
<dbReference type="AlphaFoldDB" id="A0A8E2JQ31"/>
<keyword evidence="2" id="KW-0853">WD repeat</keyword>
<comment type="pathway">
    <text evidence="1">Protein modification; peptidyl-diphthamide biosynthesis.</text>
</comment>
<dbReference type="InterPro" id="IPR036322">
    <property type="entry name" value="WD40_repeat_dom_sf"/>
</dbReference>
<evidence type="ECO:0000256" key="1">
    <source>
        <dbReference type="ARBA" id="ARBA00005156"/>
    </source>
</evidence>
<dbReference type="Proteomes" id="UP000250140">
    <property type="component" value="Unassembled WGS sequence"/>
</dbReference>
<evidence type="ECO:0000256" key="3">
    <source>
        <dbReference type="ARBA" id="ARBA00022737"/>
    </source>
</evidence>
<evidence type="ECO:0000256" key="5">
    <source>
        <dbReference type="ARBA" id="ARBA00038092"/>
    </source>
</evidence>
<keyword evidence="3" id="KW-0677">Repeat</keyword>
<dbReference type="GO" id="GO:0005737">
    <property type="term" value="C:cytoplasm"/>
    <property type="evidence" value="ECO:0007669"/>
    <property type="project" value="TreeGrafter"/>
</dbReference>
<keyword evidence="4" id="KW-0378">Hydrolase</keyword>
<keyword evidence="9" id="KW-1185">Reference proteome</keyword>
<evidence type="ECO:0000256" key="2">
    <source>
        <dbReference type="ARBA" id="ARBA00022574"/>
    </source>
</evidence>
<dbReference type="SUPFAM" id="SSF50978">
    <property type="entry name" value="WD40 repeat-like"/>
    <property type="match status" value="1"/>
</dbReference>
<dbReference type="EC" id="3.1.1.97" evidence="6"/>
<name>A0A8E2JQ31_9PEZI</name>
<proteinExistence type="inferred from homology"/>
<dbReference type="Gene3D" id="2.130.10.10">
    <property type="entry name" value="YVTN repeat-like/Quinoprotein amine dehydrogenase"/>
    <property type="match status" value="1"/>
</dbReference>
<organism evidence="8 9">
    <name type="scientific">Glonium stellatum</name>
    <dbReference type="NCBI Taxonomy" id="574774"/>
    <lineage>
        <taxon>Eukaryota</taxon>
        <taxon>Fungi</taxon>
        <taxon>Dikarya</taxon>
        <taxon>Ascomycota</taxon>
        <taxon>Pezizomycotina</taxon>
        <taxon>Dothideomycetes</taxon>
        <taxon>Pleosporomycetidae</taxon>
        <taxon>Gloniales</taxon>
        <taxon>Gloniaceae</taxon>
        <taxon>Glonium</taxon>
    </lineage>
</organism>
<dbReference type="InterPro" id="IPR001680">
    <property type="entry name" value="WD40_rpt"/>
</dbReference>
<evidence type="ECO:0000313" key="9">
    <source>
        <dbReference type="Proteomes" id="UP000250140"/>
    </source>
</evidence>
<dbReference type="OrthoDB" id="1930760at2759"/>
<protein>
    <recommendedName>
        <fullName evidence="6">methylated diphthine methylhydrolase</fullName>
        <ecNumber evidence="6">3.1.1.97</ecNumber>
    </recommendedName>
</protein>
<comment type="catalytic activity">
    <reaction evidence="7">
        <text>diphthine methyl ester-[translation elongation factor 2] + H2O = diphthine-[translation elongation factor 2] + methanol + H(+)</text>
        <dbReference type="Rhea" id="RHEA:42656"/>
        <dbReference type="Rhea" id="RHEA-COMP:10172"/>
        <dbReference type="Rhea" id="RHEA-COMP:10173"/>
        <dbReference type="ChEBI" id="CHEBI:15377"/>
        <dbReference type="ChEBI" id="CHEBI:15378"/>
        <dbReference type="ChEBI" id="CHEBI:17790"/>
        <dbReference type="ChEBI" id="CHEBI:79005"/>
        <dbReference type="ChEBI" id="CHEBI:82696"/>
        <dbReference type="EC" id="3.1.1.97"/>
    </reaction>
</comment>
<evidence type="ECO:0000256" key="4">
    <source>
        <dbReference type="ARBA" id="ARBA00022801"/>
    </source>
</evidence>